<keyword evidence="7" id="KW-1185">Reference proteome</keyword>
<evidence type="ECO:0000256" key="1">
    <source>
        <dbReference type="ARBA" id="ARBA00023015"/>
    </source>
</evidence>
<dbReference type="InterPro" id="IPR036390">
    <property type="entry name" value="WH_DNA-bd_sf"/>
</dbReference>
<evidence type="ECO:0000313" key="7">
    <source>
        <dbReference type="Proteomes" id="UP001556170"/>
    </source>
</evidence>
<evidence type="ECO:0000256" key="4">
    <source>
        <dbReference type="SAM" id="MobiDB-lite"/>
    </source>
</evidence>
<feature type="region of interest" description="Disordered" evidence="4">
    <location>
        <begin position="112"/>
        <end position="137"/>
    </location>
</feature>
<keyword evidence="3" id="KW-0804">Transcription</keyword>
<protein>
    <submittedName>
        <fullName evidence="6">Winged helix-turn-helix transcriptional regulator</fullName>
    </submittedName>
</protein>
<keyword evidence="2" id="KW-0238">DNA-binding</keyword>
<evidence type="ECO:0000256" key="2">
    <source>
        <dbReference type="ARBA" id="ARBA00023125"/>
    </source>
</evidence>
<dbReference type="Gene3D" id="1.10.10.10">
    <property type="entry name" value="Winged helix-like DNA-binding domain superfamily/Winged helix DNA-binding domain"/>
    <property type="match status" value="1"/>
</dbReference>
<dbReference type="InterPro" id="IPR002577">
    <property type="entry name" value="HTH_HxlR"/>
</dbReference>
<dbReference type="Proteomes" id="UP001556170">
    <property type="component" value="Unassembled WGS sequence"/>
</dbReference>
<dbReference type="SUPFAM" id="SSF46785">
    <property type="entry name" value="Winged helix' DNA-binding domain"/>
    <property type="match status" value="1"/>
</dbReference>
<feature type="domain" description="HTH hxlR-type" evidence="5">
    <location>
        <begin position="12"/>
        <end position="110"/>
    </location>
</feature>
<dbReference type="PROSITE" id="PS51118">
    <property type="entry name" value="HTH_HXLR"/>
    <property type="match status" value="1"/>
</dbReference>
<evidence type="ECO:0000256" key="3">
    <source>
        <dbReference type="ARBA" id="ARBA00023163"/>
    </source>
</evidence>
<comment type="caution">
    <text evidence="6">The sequence shown here is derived from an EMBL/GenBank/DDBJ whole genome shotgun (WGS) entry which is preliminary data.</text>
</comment>
<reference evidence="6 7" key="1">
    <citation type="submission" date="2024-06" db="EMBL/GenBank/DDBJ databases">
        <authorList>
            <person name="Woo H."/>
        </authorList>
    </citation>
    <scope>NUCLEOTIDE SEQUENCE [LARGE SCALE GENOMIC DNA]</scope>
    <source>
        <strain evidence="6 7">S2-g</strain>
    </source>
</reference>
<dbReference type="EMBL" id="JBFOHL010000004">
    <property type="protein sequence ID" value="MEW9623719.1"/>
    <property type="molecule type" value="Genomic_DNA"/>
</dbReference>
<gene>
    <name evidence="6" type="ORF">ABQJ56_05710</name>
</gene>
<keyword evidence="1" id="KW-0805">Transcription regulation</keyword>
<proteinExistence type="predicted"/>
<evidence type="ECO:0000313" key="6">
    <source>
        <dbReference type="EMBL" id="MEW9623719.1"/>
    </source>
</evidence>
<accession>A0ABV3QNR8</accession>
<evidence type="ECO:0000259" key="5">
    <source>
        <dbReference type="PROSITE" id="PS51118"/>
    </source>
</evidence>
<sequence>MSIAKPFARSACAVANSLDIVGDKWSLLVVRDLLHGKSTYGELADSPERIPTNILAERLKRLEAAGIIVGTPYQERPVRYAYTLTPKGKALGDVLLAFVRWGKRHIPGTVVMGRGPAGGGTAAPAATTRRTRTTRAK</sequence>
<dbReference type="RefSeq" id="WP_367844029.1">
    <property type="nucleotide sequence ID" value="NZ_JBFOHL010000004.1"/>
</dbReference>
<organism evidence="6 7">
    <name type="scientific">Rhodanobacter geophilus</name>
    <dbReference type="NCBI Taxonomy" id="3162488"/>
    <lineage>
        <taxon>Bacteria</taxon>
        <taxon>Pseudomonadati</taxon>
        <taxon>Pseudomonadota</taxon>
        <taxon>Gammaproteobacteria</taxon>
        <taxon>Lysobacterales</taxon>
        <taxon>Rhodanobacteraceae</taxon>
        <taxon>Rhodanobacter</taxon>
    </lineage>
</organism>
<name>A0ABV3QNR8_9GAMM</name>
<dbReference type="InterPro" id="IPR036388">
    <property type="entry name" value="WH-like_DNA-bd_sf"/>
</dbReference>
<dbReference type="PANTHER" id="PTHR33204:SF18">
    <property type="entry name" value="TRANSCRIPTIONAL REGULATORY PROTEIN"/>
    <property type="match status" value="1"/>
</dbReference>
<dbReference type="PANTHER" id="PTHR33204">
    <property type="entry name" value="TRANSCRIPTIONAL REGULATOR, MARR FAMILY"/>
    <property type="match status" value="1"/>
</dbReference>
<dbReference type="Pfam" id="PF01638">
    <property type="entry name" value="HxlR"/>
    <property type="match status" value="1"/>
</dbReference>